<accession>A0A317E8J4</accession>
<reference evidence="3" key="1">
    <citation type="submission" date="2018-05" db="EMBL/GenBank/DDBJ databases">
        <title>Zavarzinia sp. HR-AS.</title>
        <authorList>
            <person name="Lee Y."/>
            <person name="Jeon C.O."/>
        </authorList>
    </citation>
    <scope>NUCLEOTIDE SEQUENCE [LARGE SCALE GENOMIC DNA]</scope>
    <source>
        <strain evidence="3">DSM 1231</strain>
    </source>
</reference>
<sequence>MLRRALVLTTALVALFFLVRWVFVGDETTEAASGETVPVAVAGPAAPAVPDQAAPAVPPTEAAVSTPVPAAPAAAPATDQGRLAGHRAIYELRLGQNRPGSGVAMADGKMVIEFADTCDGYTLTQRLRMRLSDGEGSATSTDFRVANWESDDGRRFRFSTRHLVNDQEDEAYEGSAELNADGSGTATYTKPEDRTETLIPGTVFPTMHTVELLRAAEAKKPLLTKPLFDGTGDETVYSVVGAIGRSSVADPAGLTGKGKDVLAGKPSWPVRLAFFSLAGNEELPQYEVGFRLYANGISGDIEMAYGDFSIDAVLSEIEALPKPDC</sequence>
<dbReference type="EMBL" id="QGLF01000001">
    <property type="protein sequence ID" value="PWR23427.1"/>
    <property type="molecule type" value="Genomic_DNA"/>
</dbReference>
<feature type="region of interest" description="Disordered" evidence="1">
    <location>
        <begin position="170"/>
        <end position="196"/>
    </location>
</feature>
<evidence type="ECO:0000313" key="3">
    <source>
        <dbReference type="Proteomes" id="UP000246077"/>
    </source>
</evidence>
<dbReference type="Proteomes" id="UP000246077">
    <property type="component" value="Unassembled WGS sequence"/>
</dbReference>
<dbReference type="InterPro" id="IPR015000">
    <property type="entry name" value="EipB-like"/>
</dbReference>
<dbReference type="AlphaFoldDB" id="A0A317E8J4"/>
<feature type="compositionally biased region" description="Low complexity" evidence="1">
    <location>
        <begin position="48"/>
        <end position="78"/>
    </location>
</feature>
<feature type="region of interest" description="Disordered" evidence="1">
    <location>
        <begin position="48"/>
        <end position="80"/>
    </location>
</feature>
<protein>
    <submittedName>
        <fullName evidence="2">DUF1849 domain-containing protein</fullName>
    </submittedName>
</protein>
<keyword evidence="3" id="KW-1185">Reference proteome</keyword>
<proteinExistence type="predicted"/>
<evidence type="ECO:0000256" key="1">
    <source>
        <dbReference type="SAM" id="MobiDB-lite"/>
    </source>
</evidence>
<comment type="caution">
    <text evidence="2">The sequence shown here is derived from an EMBL/GenBank/DDBJ whole genome shotgun (WGS) entry which is preliminary data.</text>
</comment>
<dbReference type="Pfam" id="PF08904">
    <property type="entry name" value="EipB_like"/>
    <property type="match status" value="1"/>
</dbReference>
<name>A0A317E8J4_9PROT</name>
<dbReference type="RefSeq" id="WP_109919460.1">
    <property type="nucleotide sequence ID" value="NZ_QGLF01000001.1"/>
</dbReference>
<gene>
    <name evidence="2" type="ORF">DKG75_02320</name>
</gene>
<dbReference type="OrthoDB" id="9815514at2"/>
<evidence type="ECO:0000313" key="2">
    <source>
        <dbReference type="EMBL" id="PWR23427.1"/>
    </source>
</evidence>
<organism evidence="2 3">
    <name type="scientific">Zavarzinia compransoris</name>
    <dbReference type="NCBI Taxonomy" id="1264899"/>
    <lineage>
        <taxon>Bacteria</taxon>
        <taxon>Pseudomonadati</taxon>
        <taxon>Pseudomonadota</taxon>
        <taxon>Alphaproteobacteria</taxon>
        <taxon>Rhodospirillales</taxon>
        <taxon>Zavarziniaceae</taxon>
        <taxon>Zavarzinia</taxon>
    </lineage>
</organism>